<keyword evidence="2" id="KW-0732">Signal</keyword>
<evidence type="ECO:0000256" key="1">
    <source>
        <dbReference type="SAM" id="MobiDB-lite"/>
    </source>
</evidence>
<accession>A0A0P6YD05</accession>
<evidence type="ECO:0000256" key="2">
    <source>
        <dbReference type="SAM" id="SignalP"/>
    </source>
</evidence>
<dbReference type="Gene3D" id="3.40.190.10">
    <property type="entry name" value="Periplasmic binding protein-like II"/>
    <property type="match status" value="4"/>
</dbReference>
<comment type="caution">
    <text evidence="3">The sequence shown here is derived from an EMBL/GenBank/DDBJ whole genome shotgun (WGS) entry which is preliminary data.</text>
</comment>
<protein>
    <recommendedName>
        <fullName evidence="5">ABC-type sugar transport system, periplasmic component</fullName>
    </recommendedName>
</protein>
<feature type="compositionally biased region" description="Pro residues" evidence="1">
    <location>
        <begin position="30"/>
        <end position="46"/>
    </location>
</feature>
<dbReference type="EMBL" id="LGCM01000045">
    <property type="protein sequence ID" value="KPL79902.1"/>
    <property type="molecule type" value="Genomic_DNA"/>
</dbReference>
<gene>
    <name evidence="3" type="ORF">ADN01_13340</name>
</gene>
<feature type="region of interest" description="Disordered" evidence="1">
    <location>
        <begin position="27"/>
        <end position="52"/>
    </location>
</feature>
<feature type="chain" id="PRO_5006133531" description="ABC-type sugar transport system, periplasmic component" evidence="2">
    <location>
        <begin position="22"/>
        <end position="843"/>
    </location>
</feature>
<proteinExistence type="predicted"/>
<evidence type="ECO:0008006" key="5">
    <source>
        <dbReference type="Google" id="ProtNLM"/>
    </source>
</evidence>
<organism evidence="3 4">
    <name type="scientific">Levilinea saccharolytica</name>
    <dbReference type="NCBI Taxonomy" id="229921"/>
    <lineage>
        <taxon>Bacteria</taxon>
        <taxon>Bacillati</taxon>
        <taxon>Chloroflexota</taxon>
        <taxon>Anaerolineae</taxon>
        <taxon>Anaerolineales</taxon>
        <taxon>Anaerolineaceae</taxon>
        <taxon>Levilinea</taxon>
    </lineage>
</organism>
<dbReference type="PATRIC" id="fig|229921.5.peg.3642"/>
<evidence type="ECO:0000313" key="4">
    <source>
        <dbReference type="Proteomes" id="UP000050501"/>
    </source>
</evidence>
<dbReference type="AlphaFoldDB" id="A0A0P6YD05"/>
<dbReference type="RefSeq" id="WP_075071198.1">
    <property type="nucleotide sequence ID" value="NZ_LGCM01000045.1"/>
</dbReference>
<reference evidence="3 4" key="1">
    <citation type="submission" date="2015-07" db="EMBL/GenBank/DDBJ databases">
        <title>Genome sequence of Levilinea saccharolytica DSM 16555.</title>
        <authorList>
            <person name="Hemp J."/>
            <person name="Ward L.M."/>
            <person name="Pace L.A."/>
            <person name="Fischer W.W."/>
        </authorList>
    </citation>
    <scope>NUCLEOTIDE SEQUENCE [LARGE SCALE GENOMIC DNA]</scope>
    <source>
        <strain evidence="3 4">KIBI-1</strain>
    </source>
</reference>
<sequence>MSKRFVSWLSLVMVLAIALGACTPAATPAPTQPPAEPPAAQPPAAPSAPAVDCMGAKAGDKVTVMYQWSGGEEEKINTIFKPLVDACGIEIVAESTRDAAVLDTKAKSTPPDVLFWPSTAPLNLYGAQLKDLASLGASADNYAKFWQDLGSMDGKWLAVPVKADIKSIVWYSPVQFEAFGYTPPATFEELEALVEKMIADGNIPWSMGMESGAATGWTGSDFIQDILLAQQGPQYVMDLISGKVAYNDAGVVKAYETYAKWAASDKHTVGGATGTVSTPFLDAIYKVFADPAEAMMVKQSGFAGGEVAKKFPTLEYGTDYDFFPFPGAKGMQGGADYMMAFSDSPAAKALVGYLTGAAGAETWASVGFDLSPNKLADGKYTDAQLTKKAAALSAAAGFTPDLGDTIPAPFGEAEWKAIIAVVQGTAAAEALAPAAAAQMEALGAKPAAAVIDCMGAKAGDKVTVLYQWSGGEEEKINTIFKPLVDACGIEIVAESTRDAAVLDTKAKSTPPDVLFWPSTAPLNLYGAQLKDLASLGASADNYAKFWQDLGSMDGKWLAVPVKADIKSIVWYSPVQFEAFGYTPPATFEELEALVEKMIADGNIPWSMGMESGAATGWTGSDFIQDILLAQQGPQYVMDLISGKVAYNDAGVVKAYETYAKWAASDKHTVGGATGTVSTPFLDAIYKVFADPAEAMMVKQSGFAGGEVAKKFPTLEYGTDYDFFPFPGAKGMQGGADYMMAFSDSPAAKALVGYLTGAAGAETWASVGFDLSPNKLADGKYTDAQLTKKAAALSAAAGFTPDLGDTIPAPFGEAEWKAIIAVVQGTAAAEALAPAAAAQAEALK</sequence>
<dbReference type="Proteomes" id="UP000050501">
    <property type="component" value="Unassembled WGS sequence"/>
</dbReference>
<dbReference type="InterPro" id="IPR006059">
    <property type="entry name" value="SBP"/>
</dbReference>
<dbReference type="SUPFAM" id="SSF53850">
    <property type="entry name" value="Periplasmic binding protein-like II"/>
    <property type="match status" value="2"/>
</dbReference>
<evidence type="ECO:0000313" key="3">
    <source>
        <dbReference type="EMBL" id="KPL79902.1"/>
    </source>
</evidence>
<dbReference type="Pfam" id="PF01547">
    <property type="entry name" value="SBP_bac_1"/>
    <property type="match status" value="2"/>
</dbReference>
<keyword evidence="4" id="KW-1185">Reference proteome</keyword>
<dbReference type="STRING" id="229921.ADN01_13340"/>
<feature type="signal peptide" evidence="2">
    <location>
        <begin position="1"/>
        <end position="21"/>
    </location>
</feature>
<name>A0A0P6YD05_9CHLR</name>
<dbReference type="PROSITE" id="PS51257">
    <property type="entry name" value="PROKAR_LIPOPROTEIN"/>
    <property type="match status" value="1"/>
</dbReference>